<reference evidence="2 3" key="1">
    <citation type="journal article" date="2018" name="Gigascience">
        <title>Genomes of trombidid mites reveal novel predicted allergens and laterally-transferred genes associated with secondary metabolism.</title>
        <authorList>
            <person name="Dong X."/>
            <person name="Chaisiri K."/>
            <person name="Xia D."/>
            <person name="Armstrong S.D."/>
            <person name="Fang Y."/>
            <person name="Donnelly M.J."/>
            <person name="Kadowaki T."/>
            <person name="McGarry J.W."/>
            <person name="Darby A.C."/>
            <person name="Makepeace B.L."/>
        </authorList>
    </citation>
    <scope>NUCLEOTIDE SEQUENCE [LARGE SCALE GENOMIC DNA]</scope>
    <source>
        <strain evidence="2">UoL-WK</strain>
    </source>
</reference>
<dbReference type="AlphaFoldDB" id="A0A3S3RFU9"/>
<comment type="caution">
    <text evidence="2">The sequence shown here is derived from an EMBL/GenBank/DDBJ whole genome shotgun (WGS) entry which is preliminary data.</text>
</comment>
<dbReference type="OrthoDB" id="6495589at2759"/>
<protein>
    <submittedName>
        <fullName evidence="2">RNase H-like protein</fullName>
    </submittedName>
</protein>
<sequence>MKPPVDVKGIKSFLGMASFYRRFIDGFATISEPLVMLVRKNAQFKWGTLQEDAFNKL</sequence>
<feature type="non-terminal residue" evidence="2">
    <location>
        <position position="57"/>
    </location>
</feature>
<dbReference type="STRING" id="1965070.A0A3S3RFU9"/>
<evidence type="ECO:0000313" key="1">
    <source>
        <dbReference type="EMBL" id="RWR98808.1"/>
    </source>
</evidence>
<dbReference type="InterPro" id="IPR043128">
    <property type="entry name" value="Rev_trsase/Diguanyl_cyclase"/>
</dbReference>
<proteinExistence type="predicted"/>
<dbReference type="SUPFAM" id="SSF56672">
    <property type="entry name" value="DNA/RNA polymerases"/>
    <property type="match status" value="1"/>
</dbReference>
<accession>A0A3S3RFU9</accession>
<dbReference type="EMBL" id="NCKU01016337">
    <property type="protein sequence ID" value="RWR99220.1"/>
    <property type="molecule type" value="Genomic_DNA"/>
</dbReference>
<dbReference type="InterPro" id="IPR043502">
    <property type="entry name" value="DNA/RNA_pol_sf"/>
</dbReference>
<dbReference type="Gene3D" id="3.30.70.270">
    <property type="match status" value="1"/>
</dbReference>
<dbReference type="InterPro" id="IPR050951">
    <property type="entry name" value="Retrovirus_Pol_polyprotein"/>
</dbReference>
<keyword evidence="3" id="KW-1185">Reference proteome</keyword>
<organism evidence="2 3">
    <name type="scientific">Dinothrombium tinctorium</name>
    <dbReference type="NCBI Taxonomy" id="1965070"/>
    <lineage>
        <taxon>Eukaryota</taxon>
        <taxon>Metazoa</taxon>
        <taxon>Ecdysozoa</taxon>
        <taxon>Arthropoda</taxon>
        <taxon>Chelicerata</taxon>
        <taxon>Arachnida</taxon>
        <taxon>Acari</taxon>
        <taxon>Acariformes</taxon>
        <taxon>Trombidiformes</taxon>
        <taxon>Prostigmata</taxon>
        <taxon>Anystina</taxon>
        <taxon>Parasitengona</taxon>
        <taxon>Trombidioidea</taxon>
        <taxon>Trombidiidae</taxon>
        <taxon>Dinothrombium</taxon>
    </lineage>
</organism>
<dbReference type="EMBL" id="NCKU01018737">
    <property type="protein sequence ID" value="RWR98808.1"/>
    <property type="molecule type" value="Genomic_DNA"/>
</dbReference>
<evidence type="ECO:0000313" key="3">
    <source>
        <dbReference type="Proteomes" id="UP000285301"/>
    </source>
</evidence>
<dbReference type="PANTHER" id="PTHR37984">
    <property type="entry name" value="PROTEIN CBG26694"/>
    <property type="match status" value="1"/>
</dbReference>
<dbReference type="PANTHER" id="PTHR37984:SF5">
    <property type="entry name" value="PROTEIN NYNRIN-LIKE"/>
    <property type="match status" value="1"/>
</dbReference>
<evidence type="ECO:0000313" key="2">
    <source>
        <dbReference type="EMBL" id="RWR99220.1"/>
    </source>
</evidence>
<dbReference type="GO" id="GO:0071897">
    <property type="term" value="P:DNA biosynthetic process"/>
    <property type="evidence" value="ECO:0007669"/>
    <property type="project" value="UniProtKB-ARBA"/>
</dbReference>
<gene>
    <name evidence="2" type="ORF">B4U79_01403</name>
    <name evidence="1" type="ORF">B4U79_08819</name>
</gene>
<reference evidence="2" key="2">
    <citation type="submission" date="2018-11" db="EMBL/GenBank/DDBJ databases">
        <title>Trombidioid mite genomics.</title>
        <authorList>
            <person name="Dong X."/>
        </authorList>
    </citation>
    <scope>NUCLEOTIDE SEQUENCE</scope>
    <source>
        <strain evidence="2">UoL-WK</strain>
    </source>
</reference>
<name>A0A3S3RFU9_9ACAR</name>
<dbReference type="Proteomes" id="UP000285301">
    <property type="component" value="Unassembled WGS sequence"/>
</dbReference>